<evidence type="ECO:0000256" key="1">
    <source>
        <dbReference type="SAM" id="Phobius"/>
    </source>
</evidence>
<gene>
    <name evidence="2" type="ORF">V0U35_02940</name>
</gene>
<keyword evidence="1" id="KW-0472">Membrane</keyword>
<dbReference type="RefSeq" id="WP_330195159.1">
    <property type="nucleotide sequence ID" value="NZ_JAZDRO010000001.1"/>
</dbReference>
<dbReference type="EMBL" id="JAZDRO010000001">
    <property type="protein sequence ID" value="MEE2565624.1"/>
    <property type="molecule type" value="Genomic_DNA"/>
</dbReference>
<sequence length="206" mass="21538">MSPSDLESDIAYMRGLAESGERAPLIGGRYLLIWGGLAALACLAHWSILTGLAGLPDIALPVLWAGYGMTGGILVAVFGRGLGRKPGARSIGNRVNRAAWVSVGLGIVLYVVGVAVSITALDAPIFLYDTILTVALFGYSIAFSVTASLSGQKWLFGPAWMSIAGAALSPAFLGKPELYLLAAGIIFFAAVIPAFRMIRNEPKAIV</sequence>
<name>A0ABU7LVN3_9PROT</name>
<keyword evidence="3" id="KW-1185">Reference proteome</keyword>
<reference evidence="2 3" key="1">
    <citation type="submission" date="2024-01" db="EMBL/GenBank/DDBJ databases">
        <title>Hyphobacterium bacterium isolated from marine sediment.</title>
        <authorList>
            <person name="Zhao S."/>
        </authorList>
    </citation>
    <scope>NUCLEOTIDE SEQUENCE [LARGE SCALE GENOMIC DNA]</scope>
    <source>
        <strain evidence="2 3">Y60-23</strain>
    </source>
</reference>
<feature type="transmembrane region" description="Helical" evidence="1">
    <location>
        <begin position="179"/>
        <end position="198"/>
    </location>
</feature>
<feature type="transmembrane region" description="Helical" evidence="1">
    <location>
        <begin position="31"/>
        <end position="52"/>
    </location>
</feature>
<comment type="caution">
    <text evidence="2">The sequence shown here is derived from an EMBL/GenBank/DDBJ whole genome shotgun (WGS) entry which is preliminary data.</text>
</comment>
<feature type="transmembrane region" description="Helical" evidence="1">
    <location>
        <begin position="125"/>
        <end position="147"/>
    </location>
</feature>
<evidence type="ECO:0000313" key="3">
    <source>
        <dbReference type="Proteomes" id="UP001310692"/>
    </source>
</evidence>
<keyword evidence="1" id="KW-0812">Transmembrane</keyword>
<evidence type="ECO:0000313" key="2">
    <source>
        <dbReference type="EMBL" id="MEE2565624.1"/>
    </source>
</evidence>
<feature type="transmembrane region" description="Helical" evidence="1">
    <location>
        <begin position="58"/>
        <end position="78"/>
    </location>
</feature>
<organism evidence="2 3">
    <name type="scientific">Hyphobacterium marinum</name>
    <dbReference type="NCBI Taxonomy" id="3116574"/>
    <lineage>
        <taxon>Bacteria</taxon>
        <taxon>Pseudomonadati</taxon>
        <taxon>Pseudomonadota</taxon>
        <taxon>Alphaproteobacteria</taxon>
        <taxon>Maricaulales</taxon>
        <taxon>Maricaulaceae</taxon>
        <taxon>Hyphobacterium</taxon>
    </lineage>
</organism>
<keyword evidence="1" id="KW-1133">Transmembrane helix</keyword>
<dbReference type="Proteomes" id="UP001310692">
    <property type="component" value="Unassembled WGS sequence"/>
</dbReference>
<feature type="transmembrane region" description="Helical" evidence="1">
    <location>
        <begin position="98"/>
        <end position="119"/>
    </location>
</feature>
<accession>A0ABU7LVN3</accession>
<proteinExistence type="predicted"/>
<feature type="transmembrane region" description="Helical" evidence="1">
    <location>
        <begin position="154"/>
        <end position="173"/>
    </location>
</feature>
<protein>
    <submittedName>
        <fullName evidence="2">Uncharacterized protein</fullName>
    </submittedName>
</protein>